<protein>
    <submittedName>
        <fullName evidence="3">Btaf1 RNA polymerase II, B-TFIID transcription factor-associated, 170kDa</fullName>
    </submittedName>
</protein>
<reference evidence="3 4" key="1">
    <citation type="journal article" date="2015" name="Genome Biol. Evol.">
        <title>Comparative Genomics of a Bacterivorous Green Alga Reveals Evolutionary Causalities and Consequences of Phago-Mixotrophic Mode of Nutrition.</title>
        <authorList>
            <person name="Burns J.A."/>
            <person name="Paasch A."/>
            <person name="Narechania A."/>
            <person name="Kim E."/>
        </authorList>
    </citation>
    <scope>NUCLEOTIDE SEQUENCE [LARGE SCALE GENOMIC DNA]</scope>
    <source>
        <strain evidence="3 4">PLY_AMNH</strain>
    </source>
</reference>
<comment type="caution">
    <text evidence="3">The sequence shown here is derived from an EMBL/GenBank/DDBJ whole genome shotgun (WGS) entry which is preliminary data.</text>
</comment>
<evidence type="ECO:0000259" key="2">
    <source>
        <dbReference type="PROSITE" id="PS51194"/>
    </source>
</evidence>
<evidence type="ECO:0000313" key="3">
    <source>
        <dbReference type="EMBL" id="KAK3272667.1"/>
    </source>
</evidence>
<dbReference type="InterPro" id="IPR027417">
    <property type="entry name" value="P-loop_NTPase"/>
</dbReference>
<dbReference type="GO" id="GO:0003677">
    <property type="term" value="F:DNA binding"/>
    <property type="evidence" value="ECO:0007669"/>
    <property type="project" value="InterPro"/>
</dbReference>
<dbReference type="Gene3D" id="3.40.50.300">
    <property type="entry name" value="P-loop containing nucleotide triphosphate hydrolases"/>
    <property type="match status" value="1"/>
</dbReference>
<dbReference type="AlphaFoldDB" id="A0AAE0G772"/>
<evidence type="ECO:0000313" key="4">
    <source>
        <dbReference type="Proteomes" id="UP001190700"/>
    </source>
</evidence>
<name>A0AAE0G772_9CHLO</name>
<evidence type="ECO:0000256" key="1">
    <source>
        <dbReference type="ARBA" id="ARBA00022801"/>
    </source>
</evidence>
<dbReference type="PANTHER" id="PTHR36498">
    <property type="entry name" value="TATA-BINDING PROTEIN-ASSOCIATED FACTOR 172"/>
    <property type="match status" value="1"/>
</dbReference>
<keyword evidence="1" id="KW-0378">Hydrolase</keyword>
<accession>A0AAE0G772</accession>
<dbReference type="GO" id="GO:0017025">
    <property type="term" value="F:TBP-class protein binding"/>
    <property type="evidence" value="ECO:0007669"/>
    <property type="project" value="InterPro"/>
</dbReference>
<gene>
    <name evidence="3" type="ORF">CYMTET_19050</name>
</gene>
<dbReference type="PANTHER" id="PTHR36498:SF1">
    <property type="entry name" value="TATA-BINDING PROTEIN-ASSOCIATED FACTOR 172"/>
    <property type="match status" value="1"/>
</dbReference>
<dbReference type="GO" id="GO:0016887">
    <property type="term" value="F:ATP hydrolysis activity"/>
    <property type="evidence" value="ECO:0007669"/>
    <property type="project" value="InterPro"/>
</dbReference>
<dbReference type="SUPFAM" id="SSF52540">
    <property type="entry name" value="P-loop containing nucleoside triphosphate hydrolases"/>
    <property type="match status" value="1"/>
</dbReference>
<dbReference type="InterPro" id="IPR049730">
    <property type="entry name" value="SNF2/RAD54-like_C"/>
</dbReference>
<dbReference type="CDD" id="cd18793">
    <property type="entry name" value="SF2_C_SNF"/>
    <property type="match status" value="1"/>
</dbReference>
<dbReference type="PROSITE" id="PS51194">
    <property type="entry name" value="HELICASE_CTER"/>
    <property type="match status" value="1"/>
</dbReference>
<keyword evidence="4" id="KW-1185">Reference proteome</keyword>
<dbReference type="SMART" id="SM00490">
    <property type="entry name" value="HELICc"/>
    <property type="match status" value="1"/>
</dbReference>
<proteinExistence type="predicted"/>
<dbReference type="Pfam" id="PF00271">
    <property type="entry name" value="Helicase_C"/>
    <property type="match status" value="1"/>
</dbReference>
<feature type="domain" description="Helicase C-terminal" evidence="2">
    <location>
        <begin position="15"/>
        <end position="194"/>
    </location>
</feature>
<dbReference type="InterPro" id="IPR001650">
    <property type="entry name" value="Helicase_C-like"/>
</dbReference>
<sequence>MSKSRLKTPAITDWSLRETRRDARNKTRVLIFAQLKGLLDIVEQDLFRRELPGLSYLRLDGSVDPTRRFDVVRRFNRDPTVDVLLLTTHVGTNALALPFALDEHSQSRRPSARGLGLNLTTADTVIFLEHDWNPQKDLQAMDRAHRLGQRRTVNVFRILTRNTLEEKIMGLQKFKLDMANAVVNQDNMSLSSMDTGQLLDLFAVSGKEGAAKGPADAATLADNASGGKAKSGLKAMLNGLEELWDENQYAEEFALEGFKEKVQSSSSKS</sequence>
<dbReference type="EMBL" id="LGRX02008851">
    <property type="protein sequence ID" value="KAK3272667.1"/>
    <property type="molecule type" value="Genomic_DNA"/>
</dbReference>
<dbReference type="Proteomes" id="UP001190700">
    <property type="component" value="Unassembled WGS sequence"/>
</dbReference>
<organism evidence="3 4">
    <name type="scientific">Cymbomonas tetramitiformis</name>
    <dbReference type="NCBI Taxonomy" id="36881"/>
    <lineage>
        <taxon>Eukaryota</taxon>
        <taxon>Viridiplantae</taxon>
        <taxon>Chlorophyta</taxon>
        <taxon>Pyramimonadophyceae</taxon>
        <taxon>Pyramimonadales</taxon>
        <taxon>Pyramimonadaceae</taxon>
        <taxon>Cymbomonas</taxon>
    </lineage>
</organism>
<dbReference type="InterPro" id="IPR044972">
    <property type="entry name" value="Mot1"/>
</dbReference>